<organism evidence="2">
    <name type="scientific">Arundo donax</name>
    <name type="common">Giant reed</name>
    <name type="synonym">Donax arundinaceus</name>
    <dbReference type="NCBI Taxonomy" id="35708"/>
    <lineage>
        <taxon>Eukaryota</taxon>
        <taxon>Viridiplantae</taxon>
        <taxon>Streptophyta</taxon>
        <taxon>Embryophyta</taxon>
        <taxon>Tracheophyta</taxon>
        <taxon>Spermatophyta</taxon>
        <taxon>Magnoliopsida</taxon>
        <taxon>Liliopsida</taxon>
        <taxon>Poales</taxon>
        <taxon>Poaceae</taxon>
        <taxon>PACMAD clade</taxon>
        <taxon>Arundinoideae</taxon>
        <taxon>Arundineae</taxon>
        <taxon>Arundo</taxon>
    </lineage>
</organism>
<name>A0A0A9E9H6_ARUDO</name>
<evidence type="ECO:0000256" key="1">
    <source>
        <dbReference type="SAM" id="MobiDB-lite"/>
    </source>
</evidence>
<dbReference type="EMBL" id="GBRH01200451">
    <property type="protein sequence ID" value="JAD97444.1"/>
    <property type="molecule type" value="Transcribed_RNA"/>
</dbReference>
<protein>
    <submittedName>
        <fullName evidence="2">Uncharacterized protein</fullName>
    </submittedName>
</protein>
<dbReference type="AlphaFoldDB" id="A0A0A9E9H6"/>
<sequence length="86" mass="9050">MLFGVAIGAKRPHGAGGDEEDGGAGEDDVEDEDEEEDDDERHASRGRESKARRNELSDLDVLALSVRAAAAARPGGGSRDRKSSLS</sequence>
<feature type="compositionally biased region" description="Acidic residues" evidence="1">
    <location>
        <begin position="17"/>
        <end position="39"/>
    </location>
</feature>
<accession>A0A0A9E9H6</accession>
<reference evidence="2" key="1">
    <citation type="submission" date="2014-09" db="EMBL/GenBank/DDBJ databases">
        <authorList>
            <person name="Magalhaes I.L.F."/>
            <person name="Oliveira U."/>
            <person name="Santos F.R."/>
            <person name="Vidigal T.H.D.A."/>
            <person name="Brescovit A.D."/>
            <person name="Santos A.J."/>
        </authorList>
    </citation>
    <scope>NUCLEOTIDE SEQUENCE</scope>
    <source>
        <tissue evidence="2">Shoot tissue taken approximately 20 cm above the soil surface</tissue>
    </source>
</reference>
<feature type="compositionally biased region" description="Basic and acidic residues" evidence="1">
    <location>
        <begin position="40"/>
        <end position="56"/>
    </location>
</feature>
<evidence type="ECO:0000313" key="2">
    <source>
        <dbReference type="EMBL" id="JAD97444.1"/>
    </source>
</evidence>
<feature type="region of interest" description="Disordered" evidence="1">
    <location>
        <begin position="1"/>
        <end position="59"/>
    </location>
</feature>
<reference evidence="2" key="2">
    <citation type="journal article" date="2015" name="Data Brief">
        <title>Shoot transcriptome of the giant reed, Arundo donax.</title>
        <authorList>
            <person name="Barrero R.A."/>
            <person name="Guerrero F.D."/>
            <person name="Moolhuijzen P."/>
            <person name="Goolsby J.A."/>
            <person name="Tidwell J."/>
            <person name="Bellgard S.E."/>
            <person name="Bellgard M.I."/>
        </authorList>
    </citation>
    <scope>NUCLEOTIDE SEQUENCE</scope>
    <source>
        <tissue evidence="2">Shoot tissue taken approximately 20 cm above the soil surface</tissue>
    </source>
</reference>
<proteinExistence type="predicted"/>